<gene>
    <name evidence="3" type="ORF">MUCCIDRAFT_92433</name>
</gene>
<evidence type="ECO:0000313" key="4">
    <source>
        <dbReference type="Proteomes" id="UP000077051"/>
    </source>
</evidence>
<feature type="region of interest" description="Disordered" evidence="2">
    <location>
        <begin position="230"/>
        <end position="249"/>
    </location>
</feature>
<reference evidence="3 4" key="1">
    <citation type="submission" date="2015-06" db="EMBL/GenBank/DDBJ databases">
        <title>Expansion of signal transduction pathways in fungi by whole-genome duplication.</title>
        <authorList>
            <consortium name="DOE Joint Genome Institute"/>
            <person name="Corrochano L.M."/>
            <person name="Kuo A."/>
            <person name="Marcet-Houben M."/>
            <person name="Polaino S."/>
            <person name="Salamov A."/>
            <person name="Villalobos J.M."/>
            <person name="Alvarez M.I."/>
            <person name="Avalos J."/>
            <person name="Benito E.P."/>
            <person name="Benoit I."/>
            <person name="Burger G."/>
            <person name="Camino L.P."/>
            <person name="Canovas D."/>
            <person name="Cerda-Olmedo E."/>
            <person name="Cheng J.-F."/>
            <person name="Dominguez A."/>
            <person name="Elias M."/>
            <person name="Eslava A.P."/>
            <person name="Glaser F."/>
            <person name="Grimwood J."/>
            <person name="Gutierrez G."/>
            <person name="Heitman J."/>
            <person name="Henrissat B."/>
            <person name="Iturriaga E.A."/>
            <person name="Lang B.F."/>
            <person name="Lavin J.L."/>
            <person name="Lee S."/>
            <person name="Li W."/>
            <person name="Lindquist E."/>
            <person name="Lopez-Garcia S."/>
            <person name="Luque E.M."/>
            <person name="Marcos A.T."/>
            <person name="Martin J."/>
            <person name="Mccluskey K."/>
            <person name="Medina H.R."/>
            <person name="Miralles-Duran A."/>
            <person name="Miyazaki A."/>
            <person name="Munoz-Torres E."/>
            <person name="Oguiza J.A."/>
            <person name="Ohm R."/>
            <person name="Olmedo M."/>
            <person name="Orejas M."/>
            <person name="Ortiz-Castellanos L."/>
            <person name="Pisabarro A.G."/>
            <person name="Rodriguez-Romero J."/>
            <person name="Ruiz-Herrera J."/>
            <person name="Ruiz-Vazquez R."/>
            <person name="Sanz C."/>
            <person name="Schackwitz W."/>
            <person name="Schmutz J."/>
            <person name="Shahriari M."/>
            <person name="Shelest E."/>
            <person name="Silva-Franco F."/>
            <person name="Soanes D."/>
            <person name="Syed K."/>
            <person name="Tagua V.G."/>
            <person name="Talbot N.J."/>
            <person name="Thon M."/>
            <person name="De Vries R.P."/>
            <person name="Wiebenga A."/>
            <person name="Yadav J.S."/>
            <person name="Braun E.L."/>
            <person name="Baker S."/>
            <person name="Garre V."/>
            <person name="Horwitz B."/>
            <person name="Torres-Martinez S."/>
            <person name="Idnurm A."/>
            <person name="Herrera-Estrella A."/>
            <person name="Gabaldon T."/>
            <person name="Grigoriev I.V."/>
        </authorList>
    </citation>
    <scope>NUCLEOTIDE SEQUENCE [LARGE SCALE GENOMIC DNA]</scope>
    <source>
        <strain evidence="3 4">CBS 277.49</strain>
    </source>
</reference>
<feature type="coiled-coil region" evidence="1">
    <location>
        <begin position="250"/>
        <end position="277"/>
    </location>
</feature>
<name>A0A162QK57_MUCCL</name>
<dbReference type="OrthoDB" id="2289342at2759"/>
<dbReference type="VEuPathDB" id="FungiDB:MUCCIDRAFT_92433"/>
<dbReference type="Proteomes" id="UP000077051">
    <property type="component" value="Unassembled WGS sequence"/>
</dbReference>
<feature type="region of interest" description="Disordered" evidence="2">
    <location>
        <begin position="386"/>
        <end position="416"/>
    </location>
</feature>
<feature type="region of interest" description="Disordered" evidence="2">
    <location>
        <begin position="97"/>
        <end position="133"/>
    </location>
</feature>
<keyword evidence="4" id="KW-1185">Reference proteome</keyword>
<proteinExistence type="predicted"/>
<organism evidence="3 4">
    <name type="scientific">Mucor lusitanicus CBS 277.49</name>
    <dbReference type="NCBI Taxonomy" id="747725"/>
    <lineage>
        <taxon>Eukaryota</taxon>
        <taxon>Fungi</taxon>
        <taxon>Fungi incertae sedis</taxon>
        <taxon>Mucoromycota</taxon>
        <taxon>Mucoromycotina</taxon>
        <taxon>Mucoromycetes</taxon>
        <taxon>Mucorales</taxon>
        <taxon>Mucorineae</taxon>
        <taxon>Mucoraceae</taxon>
        <taxon>Mucor</taxon>
    </lineage>
</organism>
<dbReference type="AlphaFoldDB" id="A0A162QK57"/>
<evidence type="ECO:0000313" key="3">
    <source>
        <dbReference type="EMBL" id="OAD00169.1"/>
    </source>
</evidence>
<feature type="compositionally biased region" description="Polar residues" evidence="2">
    <location>
        <begin position="407"/>
        <end position="416"/>
    </location>
</feature>
<feature type="compositionally biased region" description="Basic residues" evidence="2">
    <location>
        <begin position="110"/>
        <end position="123"/>
    </location>
</feature>
<feature type="compositionally biased region" description="Low complexity" evidence="2">
    <location>
        <begin position="234"/>
        <end position="247"/>
    </location>
</feature>
<dbReference type="EMBL" id="AMYB01000007">
    <property type="protein sequence ID" value="OAD00169.1"/>
    <property type="molecule type" value="Genomic_DNA"/>
</dbReference>
<evidence type="ECO:0000256" key="2">
    <source>
        <dbReference type="SAM" id="MobiDB-lite"/>
    </source>
</evidence>
<evidence type="ECO:0000256" key="1">
    <source>
        <dbReference type="SAM" id="Coils"/>
    </source>
</evidence>
<accession>A0A162QK57</accession>
<comment type="caution">
    <text evidence="3">The sequence shown here is derived from an EMBL/GenBank/DDBJ whole genome shotgun (WGS) entry which is preliminary data.</text>
</comment>
<keyword evidence="1" id="KW-0175">Coiled coil</keyword>
<protein>
    <submittedName>
        <fullName evidence="3">Uncharacterized protein</fullName>
    </submittedName>
</protein>
<sequence length="430" mass="48898">MSLPCLPNKKKQQHRQSFVGDELHAFDLTWRNYIPSASQFCCCFKSRGIQLEDDDPLIDPPYYNDQTLYRGEALQNYLDNPRDWEFESVLGGQNDLPQFVTRNPFGTSSLKKKKSHKKKKNRRERSAVMETDAEEGDVAGYSIADQHHEEYYNDDAEFLGDDQIANLAYNRHSSQVMDQYGEELYQGHVQGPIEQEMQAPPPPREFYAARTIPNINFDSYEDYEERVVPVQHLQPSSSSSSTQQQQQKPLASVEAAQALLSDKLDDLTEKLAFIKNNIIHIRPQSSQQEAANDTQDADEECDRTTLHTLHHKDSRESHSISDLDSVASEALDVYENTASHTNTHHPSAIHSSSIARRYSSGDELHIPSLVDNTPFVSEQHPFSYFTDHNNLASSHHQDDTNTDDEPSNVNNNDGLNVQSVFSMGRKWLGV</sequence>